<evidence type="ECO:0000313" key="8">
    <source>
        <dbReference type="EMBL" id="GAI98245.1"/>
    </source>
</evidence>
<evidence type="ECO:0000256" key="3">
    <source>
        <dbReference type="ARBA" id="ARBA00022692"/>
    </source>
</evidence>
<comment type="caution">
    <text evidence="8">The sequence shown here is derived from an EMBL/GenBank/DDBJ whole genome shotgun (WGS) entry which is preliminary data.</text>
</comment>
<evidence type="ECO:0000256" key="5">
    <source>
        <dbReference type="ARBA" id="ARBA00023136"/>
    </source>
</evidence>
<comment type="subcellular location">
    <subcellularLocation>
        <location evidence="1">Cell membrane</location>
        <topology evidence="1">Multi-pass membrane protein</topology>
    </subcellularLocation>
</comment>
<dbReference type="Pfam" id="PF13491">
    <property type="entry name" value="FtsK_4TM"/>
    <property type="match status" value="1"/>
</dbReference>
<evidence type="ECO:0000256" key="1">
    <source>
        <dbReference type="ARBA" id="ARBA00004651"/>
    </source>
</evidence>
<accession>X1UEE2</accession>
<keyword evidence="3 6" id="KW-0812">Transmembrane</keyword>
<keyword evidence="2" id="KW-1003">Cell membrane</keyword>
<gene>
    <name evidence="8" type="ORF">S12H4_41072</name>
</gene>
<evidence type="ECO:0000256" key="6">
    <source>
        <dbReference type="SAM" id="Phobius"/>
    </source>
</evidence>
<dbReference type="EMBL" id="BARW01024990">
    <property type="protein sequence ID" value="GAI98245.1"/>
    <property type="molecule type" value="Genomic_DNA"/>
</dbReference>
<feature type="transmembrane region" description="Helical" evidence="6">
    <location>
        <begin position="138"/>
        <end position="161"/>
    </location>
</feature>
<feature type="transmembrane region" description="Helical" evidence="6">
    <location>
        <begin position="55"/>
        <end position="81"/>
    </location>
</feature>
<feature type="transmembrane region" description="Helical" evidence="6">
    <location>
        <begin position="12"/>
        <end position="30"/>
    </location>
</feature>
<protein>
    <recommendedName>
        <fullName evidence="7">DNA translocase FtsK 4TM region domain-containing protein</fullName>
    </recommendedName>
</protein>
<evidence type="ECO:0000259" key="7">
    <source>
        <dbReference type="Pfam" id="PF13491"/>
    </source>
</evidence>
<evidence type="ECO:0000256" key="2">
    <source>
        <dbReference type="ARBA" id="ARBA00022475"/>
    </source>
</evidence>
<organism evidence="8">
    <name type="scientific">marine sediment metagenome</name>
    <dbReference type="NCBI Taxonomy" id="412755"/>
    <lineage>
        <taxon>unclassified sequences</taxon>
        <taxon>metagenomes</taxon>
        <taxon>ecological metagenomes</taxon>
    </lineage>
</organism>
<proteinExistence type="predicted"/>
<dbReference type="AlphaFoldDB" id="X1UEE2"/>
<reference evidence="8" key="1">
    <citation type="journal article" date="2014" name="Front. Microbiol.">
        <title>High frequency of phylogenetically diverse reductive dehalogenase-homologous genes in deep subseafloor sedimentary metagenomes.</title>
        <authorList>
            <person name="Kawai M."/>
            <person name="Futagami T."/>
            <person name="Toyoda A."/>
            <person name="Takaki Y."/>
            <person name="Nishi S."/>
            <person name="Hori S."/>
            <person name="Arai W."/>
            <person name="Tsubouchi T."/>
            <person name="Morono Y."/>
            <person name="Uchiyama I."/>
            <person name="Ito T."/>
            <person name="Fujiyama A."/>
            <person name="Inagaki F."/>
            <person name="Takami H."/>
        </authorList>
    </citation>
    <scope>NUCLEOTIDE SEQUENCE</scope>
    <source>
        <strain evidence="8">Expedition CK06-06</strain>
    </source>
</reference>
<evidence type="ECO:0000256" key="4">
    <source>
        <dbReference type="ARBA" id="ARBA00022989"/>
    </source>
</evidence>
<sequence length="171" mass="18878">MPIKEKRISEIEGIILFALTIFIFLSLISYEPTDIAYYQQPPNTPAVNWMGKAGAYLAFGLDFVMGYGAYLILLVTLVWGIRRFRGIKFHKKAYRALGVLLLLVSTCTLLSSKYSLILEKRLALGGYLGIVLSNGLKQIFGASGAYLIAVTVLVVSLPLAAEVSYPKFFSL</sequence>
<dbReference type="GO" id="GO:0005886">
    <property type="term" value="C:plasma membrane"/>
    <property type="evidence" value="ECO:0007669"/>
    <property type="project" value="UniProtKB-SubCell"/>
</dbReference>
<name>X1UEE2_9ZZZZ</name>
<keyword evidence="5 6" id="KW-0472">Membrane</keyword>
<feature type="non-terminal residue" evidence="8">
    <location>
        <position position="171"/>
    </location>
</feature>
<feature type="transmembrane region" description="Helical" evidence="6">
    <location>
        <begin position="93"/>
        <end position="118"/>
    </location>
</feature>
<feature type="domain" description="DNA translocase FtsK 4TM region" evidence="7">
    <location>
        <begin position="5"/>
        <end position="169"/>
    </location>
</feature>
<dbReference type="InterPro" id="IPR025199">
    <property type="entry name" value="FtsK_4TM"/>
</dbReference>
<keyword evidence="4 6" id="KW-1133">Transmembrane helix</keyword>